<feature type="transmembrane region" description="Helical" evidence="1">
    <location>
        <begin position="57"/>
        <end position="81"/>
    </location>
</feature>
<reference evidence="2" key="1">
    <citation type="journal article" date="2021" name="IMA Fungus">
        <title>Genomic characterization of three marine fungi, including Emericellopsis atlantica sp. nov. with signatures of a generalist lifestyle and marine biomass degradation.</title>
        <authorList>
            <person name="Hagestad O.C."/>
            <person name="Hou L."/>
            <person name="Andersen J.H."/>
            <person name="Hansen E.H."/>
            <person name="Altermark B."/>
            <person name="Li C."/>
            <person name="Kuhnert E."/>
            <person name="Cox R.J."/>
            <person name="Crous P.W."/>
            <person name="Spatafora J.W."/>
            <person name="Lail K."/>
            <person name="Amirebrahimi M."/>
            <person name="Lipzen A."/>
            <person name="Pangilinan J."/>
            <person name="Andreopoulos W."/>
            <person name="Hayes R.D."/>
            <person name="Ng V."/>
            <person name="Grigoriev I.V."/>
            <person name="Jackson S.A."/>
            <person name="Sutton T.D.S."/>
            <person name="Dobson A.D.W."/>
            <person name="Rama T."/>
        </authorList>
    </citation>
    <scope>NUCLEOTIDE SEQUENCE</scope>
    <source>
        <strain evidence="2">TRa3180A</strain>
    </source>
</reference>
<keyword evidence="3" id="KW-1185">Reference proteome</keyword>
<dbReference type="AlphaFoldDB" id="A0A9P8CGY3"/>
<dbReference type="Proteomes" id="UP000887226">
    <property type="component" value="Unassembled WGS sequence"/>
</dbReference>
<comment type="caution">
    <text evidence="2">The sequence shown here is derived from an EMBL/GenBank/DDBJ whole genome shotgun (WGS) entry which is preliminary data.</text>
</comment>
<sequence>MKNLAIFVHFFREFQFPITALSSVLSKITPNKRPLSLINPKISFHFVTNEKIPTLCLGLYAVLIPAVVIFFVAIITVPVLAAPKSAQKSLVWKRKFWKCHTRWLGLVLSLA</sequence>
<proteinExistence type="predicted"/>
<evidence type="ECO:0000313" key="3">
    <source>
        <dbReference type="Proteomes" id="UP000887226"/>
    </source>
</evidence>
<accession>A0A9P8CGY3</accession>
<dbReference type="EMBL" id="MU253809">
    <property type="protein sequence ID" value="KAG9246327.1"/>
    <property type="molecule type" value="Genomic_DNA"/>
</dbReference>
<keyword evidence="1" id="KW-1133">Transmembrane helix</keyword>
<name>A0A9P8CGY3_9HELO</name>
<keyword evidence="1" id="KW-0472">Membrane</keyword>
<organism evidence="2 3">
    <name type="scientific">Calycina marina</name>
    <dbReference type="NCBI Taxonomy" id="1763456"/>
    <lineage>
        <taxon>Eukaryota</taxon>
        <taxon>Fungi</taxon>
        <taxon>Dikarya</taxon>
        <taxon>Ascomycota</taxon>
        <taxon>Pezizomycotina</taxon>
        <taxon>Leotiomycetes</taxon>
        <taxon>Helotiales</taxon>
        <taxon>Pezizellaceae</taxon>
        <taxon>Calycina</taxon>
    </lineage>
</organism>
<gene>
    <name evidence="2" type="ORF">BJ878DRAFT_295807</name>
</gene>
<keyword evidence="1" id="KW-0812">Transmembrane</keyword>
<protein>
    <submittedName>
        <fullName evidence="2">Uncharacterized protein</fullName>
    </submittedName>
</protein>
<dbReference type="OrthoDB" id="8907274at2759"/>
<evidence type="ECO:0000313" key="2">
    <source>
        <dbReference type="EMBL" id="KAG9246327.1"/>
    </source>
</evidence>
<evidence type="ECO:0000256" key="1">
    <source>
        <dbReference type="SAM" id="Phobius"/>
    </source>
</evidence>